<dbReference type="Proteomes" id="UP000301309">
    <property type="component" value="Unassembled WGS sequence"/>
</dbReference>
<keyword evidence="2" id="KW-1185">Reference proteome</keyword>
<sequence>MLGRVPAVFHAGVQDVLLAAFAVAVDAWRARHGRAAAGEPVVVDVEGHGRSHRLSANVDLARTVGWFTTLYPCGWRRAR</sequence>
<evidence type="ECO:0000313" key="2">
    <source>
        <dbReference type="Proteomes" id="UP000301309"/>
    </source>
</evidence>
<name>A0A4D4LCU1_STRVO</name>
<dbReference type="Gene3D" id="3.30.559.30">
    <property type="entry name" value="Nonribosomal peptide synthetase, condensation domain"/>
    <property type="match status" value="1"/>
</dbReference>
<protein>
    <recommendedName>
        <fullName evidence="3">Condensation domain-containing protein</fullName>
    </recommendedName>
</protein>
<dbReference type="SUPFAM" id="SSF52777">
    <property type="entry name" value="CoA-dependent acyltransferases"/>
    <property type="match status" value="1"/>
</dbReference>
<proteinExistence type="predicted"/>
<dbReference type="AlphaFoldDB" id="A0A4D4LCU1"/>
<dbReference type="EMBL" id="BJHW01000001">
    <property type="protein sequence ID" value="GDY58174.1"/>
    <property type="molecule type" value="Genomic_DNA"/>
</dbReference>
<evidence type="ECO:0008006" key="3">
    <source>
        <dbReference type="Google" id="ProtNLM"/>
    </source>
</evidence>
<organism evidence="1 2">
    <name type="scientific">Streptomyces violaceusniger</name>
    <dbReference type="NCBI Taxonomy" id="68280"/>
    <lineage>
        <taxon>Bacteria</taxon>
        <taxon>Bacillati</taxon>
        <taxon>Actinomycetota</taxon>
        <taxon>Actinomycetes</taxon>
        <taxon>Kitasatosporales</taxon>
        <taxon>Streptomycetaceae</taxon>
        <taxon>Streptomyces</taxon>
        <taxon>Streptomyces violaceusniger group</taxon>
    </lineage>
</organism>
<accession>A0A4D4LCU1</accession>
<gene>
    <name evidence="1" type="ORF">SVIO_087970</name>
</gene>
<evidence type="ECO:0000313" key="1">
    <source>
        <dbReference type="EMBL" id="GDY58174.1"/>
    </source>
</evidence>
<reference evidence="1 2" key="1">
    <citation type="journal article" date="2020" name="Int. J. Syst. Evol. Microbiol.">
        <title>Reclassification of Streptomyces castelarensis and Streptomyces sporoclivatus as later heterotypic synonyms of Streptomyces antimycoticus.</title>
        <authorList>
            <person name="Komaki H."/>
            <person name="Tamura T."/>
        </authorList>
    </citation>
    <scope>NUCLEOTIDE SEQUENCE [LARGE SCALE GENOMIC DNA]</scope>
    <source>
        <strain evidence="1 2">NBRC 13459</strain>
    </source>
</reference>
<comment type="caution">
    <text evidence="1">The sequence shown here is derived from an EMBL/GenBank/DDBJ whole genome shotgun (WGS) entry which is preliminary data.</text>
</comment>